<dbReference type="KEGG" id="foc:127752224"/>
<accession>A0A9C6XBT9</accession>
<name>A0A9C6XBT9_FRAOC</name>
<dbReference type="OrthoDB" id="286301at2759"/>
<dbReference type="PROSITE" id="PS50213">
    <property type="entry name" value="FAS1"/>
    <property type="match status" value="1"/>
</dbReference>
<gene>
    <name evidence="3" type="primary">LOC127752224</name>
</gene>
<sequence>MRDIVEASSFKDYLSSSGVHPPFTLLAPTNHAIENSRVSTARLQEIKAKKEDADVFVKRHILPTPLCCSGVGVSSWLFTNRVKTLNENLTYKIRKDSRNRVRIGEAVVQQCDKMASNGIVHIVDQPMVPPRPAWNVFAAPEPVTSDRRRASDLEVLLFGL</sequence>
<feature type="domain" description="FAS1" evidence="1">
    <location>
        <begin position="1"/>
        <end position="127"/>
    </location>
</feature>
<dbReference type="RefSeq" id="XP_052132948.1">
    <property type="nucleotide sequence ID" value="XM_052276988.1"/>
</dbReference>
<dbReference type="AlphaFoldDB" id="A0A9C6XBT9"/>
<dbReference type="SMART" id="SM00554">
    <property type="entry name" value="FAS1"/>
    <property type="match status" value="1"/>
</dbReference>
<dbReference type="Pfam" id="PF02469">
    <property type="entry name" value="Fasciclin"/>
    <property type="match status" value="1"/>
</dbReference>
<evidence type="ECO:0000313" key="3">
    <source>
        <dbReference type="RefSeq" id="XP_052132948.1"/>
    </source>
</evidence>
<dbReference type="SUPFAM" id="SSF82153">
    <property type="entry name" value="FAS1 domain"/>
    <property type="match status" value="1"/>
</dbReference>
<dbReference type="InterPro" id="IPR000782">
    <property type="entry name" value="FAS1_domain"/>
</dbReference>
<organism evidence="2 3">
    <name type="scientific">Frankliniella occidentalis</name>
    <name type="common">Western flower thrips</name>
    <name type="synonym">Euthrips occidentalis</name>
    <dbReference type="NCBI Taxonomy" id="133901"/>
    <lineage>
        <taxon>Eukaryota</taxon>
        <taxon>Metazoa</taxon>
        <taxon>Ecdysozoa</taxon>
        <taxon>Arthropoda</taxon>
        <taxon>Hexapoda</taxon>
        <taxon>Insecta</taxon>
        <taxon>Pterygota</taxon>
        <taxon>Neoptera</taxon>
        <taxon>Paraneoptera</taxon>
        <taxon>Thysanoptera</taxon>
        <taxon>Terebrantia</taxon>
        <taxon>Thripoidea</taxon>
        <taxon>Thripidae</taxon>
        <taxon>Frankliniella</taxon>
    </lineage>
</organism>
<keyword evidence="2" id="KW-1185">Reference proteome</keyword>
<evidence type="ECO:0000259" key="1">
    <source>
        <dbReference type="PROSITE" id="PS50213"/>
    </source>
</evidence>
<protein>
    <submittedName>
        <fullName evidence="3">Protein sll1483-like</fullName>
    </submittedName>
</protein>
<reference evidence="3" key="1">
    <citation type="submission" date="2025-08" db="UniProtKB">
        <authorList>
            <consortium name="RefSeq"/>
        </authorList>
    </citation>
    <scope>IDENTIFICATION</scope>
</reference>
<dbReference type="GeneID" id="127752224"/>
<evidence type="ECO:0000313" key="2">
    <source>
        <dbReference type="Proteomes" id="UP000504606"/>
    </source>
</evidence>
<dbReference type="Proteomes" id="UP000504606">
    <property type="component" value="Unplaced"/>
</dbReference>
<dbReference type="Gene3D" id="2.30.180.10">
    <property type="entry name" value="FAS1 domain"/>
    <property type="match status" value="1"/>
</dbReference>
<dbReference type="InterPro" id="IPR036378">
    <property type="entry name" value="FAS1_dom_sf"/>
</dbReference>
<proteinExistence type="predicted"/>